<feature type="region of interest" description="Disordered" evidence="1">
    <location>
        <begin position="1"/>
        <end position="86"/>
    </location>
</feature>
<evidence type="ECO:0000256" key="1">
    <source>
        <dbReference type="SAM" id="MobiDB-lite"/>
    </source>
</evidence>
<dbReference type="Proteomes" id="UP000271974">
    <property type="component" value="Unassembled WGS sequence"/>
</dbReference>
<feature type="compositionally biased region" description="Basic and acidic residues" evidence="1">
    <location>
        <begin position="269"/>
        <end position="285"/>
    </location>
</feature>
<dbReference type="EMBL" id="RQTK01000276">
    <property type="protein sequence ID" value="RUS82657.1"/>
    <property type="molecule type" value="Genomic_DNA"/>
</dbReference>
<dbReference type="AlphaFoldDB" id="A0A3S0ZPE6"/>
<name>A0A3S0ZPE6_ELYCH</name>
<sequence length="293" mass="32046">MVVTKGSRPRHKCAPQVRPVVKPPVLPKPPNQSESSNTTRPRETLDQRPLSTPVLSRLSRSRAKPLSATNSLEPPSWTLEPPALPSDFSVDQSALYEIPVIAKSTKKSRISPPSVPPPPVPSTPPALPTQVRSDESRVPPLPKARGGIKIPPIPPRRNNAPRTSRSSRVSKISSVAGSEWSGCAQWDAEELESDFSDLENEYMEIRPDPTEAGKTSGEKEVKNEIGQKKPRRVSKISSVAGSEWSGCAQWDAEELESDFSDLENEYMEIRPDPTEAGKTSGEKEVGSAYTEIN</sequence>
<reference evidence="2 3" key="1">
    <citation type="submission" date="2019-01" db="EMBL/GenBank/DDBJ databases">
        <title>A draft genome assembly of the solar-powered sea slug Elysia chlorotica.</title>
        <authorList>
            <person name="Cai H."/>
            <person name="Li Q."/>
            <person name="Fang X."/>
            <person name="Li J."/>
            <person name="Curtis N.E."/>
            <person name="Altenburger A."/>
            <person name="Shibata T."/>
            <person name="Feng M."/>
            <person name="Maeda T."/>
            <person name="Schwartz J.A."/>
            <person name="Shigenobu S."/>
            <person name="Lundholm N."/>
            <person name="Nishiyama T."/>
            <person name="Yang H."/>
            <person name="Hasebe M."/>
            <person name="Li S."/>
            <person name="Pierce S.K."/>
            <person name="Wang J."/>
        </authorList>
    </citation>
    <scope>NUCLEOTIDE SEQUENCE [LARGE SCALE GENOMIC DNA]</scope>
    <source>
        <strain evidence="2">EC2010</strain>
        <tissue evidence="2">Whole organism of an adult</tissue>
    </source>
</reference>
<feature type="compositionally biased region" description="Basic and acidic residues" evidence="1">
    <location>
        <begin position="206"/>
        <end position="227"/>
    </location>
</feature>
<feature type="compositionally biased region" description="Low complexity" evidence="1">
    <location>
        <begin position="143"/>
        <end position="174"/>
    </location>
</feature>
<keyword evidence="3" id="KW-1185">Reference proteome</keyword>
<feature type="region of interest" description="Disordered" evidence="1">
    <location>
        <begin position="103"/>
        <end position="174"/>
    </location>
</feature>
<accession>A0A3S0ZPE6</accession>
<evidence type="ECO:0000313" key="3">
    <source>
        <dbReference type="Proteomes" id="UP000271974"/>
    </source>
</evidence>
<proteinExistence type="predicted"/>
<comment type="caution">
    <text evidence="2">The sequence shown here is derived from an EMBL/GenBank/DDBJ whole genome shotgun (WGS) entry which is preliminary data.</text>
</comment>
<evidence type="ECO:0000313" key="2">
    <source>
        <dbReference type="EMBL" id="RUS82657.1"/>
    </source>
</evidence>
<feature type="region of interest" description="Disordered" evidence="1">
    <location>
        <begin position="269"/>
        <end position="293"/>
    </location>
</feature>
<feature type="compositionally biased region" description="Pro residues" evidence="1">
    <location>
        <begin position="21"/>
        <end position="30"/>
    </location>
</feature>
<protein>
    <submittedName>
        <fullName evidence="2">Uncharacterized protein</fullName>
    </submittedName>
</protein>
<feature type="region of interest" description="Disordered" evidence="1">
    <location>
        <begin position="206"/>
        <end position="238"/>
    </location>
</feature>
<feature type="compositionally biased region" description="Pro residues" evidence="1">
    <location>
        <begin position="113"/>
        <end position="127"/>
    </location>
</feature>
<gene>
    <name evidence="2" type="ORF">EGW08_009560</name>
</gene>
<organism evidence="2 3">
    <name type="scientific">Elysia chlorotica</name>
    <name type="common">Eastern emerald elysia</name>
    <name type="synonym">Sea slug</name>
    <dbReference type="NCBI Taxonomy" id="188477"/>
    <lineage>
        <taxon>Eukaryota</taxon>
        <taxon>Metazoa</taxon>
        <taxon>Spiralia</taxon>
        <taxon>Lophotrochozoa</taxon>
        <taxon>Mollusca</taxon>
        <taxon>Gastropoda</taxon>
        <taxon>Heterobranchia</taxon>
        <taxon>Euthyneura</taxon>
        <taxon>Panpulmonata</taxon>
        <taxon>Sacoglossa</taxon>
        <taxon>Placobranchoidea</taxon>
        <taxon>Plakobranchidae</taxon>
        <taxon>Elysia</taxon>
    </lineage>
</organism>